<dbReference type="Proteomes" id="UP000000589">
    <property type="component" value="Chromosome 8"/>
</dbReference>
<reference evidence="1 3" key="2">
    <citation type="journal article" date="2011" name="PLoS Biol.">
        <title>Modernizing reference genome assemblies.</title>
        <authorList>
            <person name="Church D.M."/>
            <person name="Schneider V.A."/>
            <person name="Graves T."/>
            <person name="Auger K."/>
            <person name="Cunningham F."/>
            <person name="Bouk N."/>
            <person name="Chen H.C."/>
            <person name="Agarwala R."/>
            <person name="McLaren W.M."/>
            <person name="Ritchie G.R."/>
            <person name="Albracht D."/>
            <person name="Kremitzki M."/>
            <person name="Rock S."/>
            <person name="Kotkiewicz H."/>
            <person name="Kremitzki C."/>
            <person name="Wollam A."/>
            <person name="Trani L."/>
            <person name="Fulton L."/>
            <person name="Fulton R."/>
            <person name="Matthews L."/>
            <person name="Whitehead S."/>
            <person name="Chow W."/>
            <person name="Torrance J."/>
            <person name="Dunn M."/>
            <person name="Harden G."/>
            <person name="Threadgold G."/>
            <person name="Wood J."/>
            <person name="Collins J."/>
            <person name="Heath P."/>
            <person name="Griffiths G."/>
            <person name="Pelan S."/>
            <person name="Grafham D."/>
            <person name="Eichler E.E."/>
            <person name="Weinstock G."/>
            <person name="Mardis E.R."/>
            <person name="Wilson R.K."/>
            <person name="Howe K."/>
            <person name="Flicek P."/>
            <person name="Hubbard T."/>
        </authorList>
    </citation>
    <scope>NUCLEOTIDE SEQUENCE [LARGE SCALE GENOMIC DNA]</scope>
    <source>
        <strain evidence="1 3">C57BL/6J</strain>
    </source>
</reference>
<dbReference type="MGI" id="MGI:1924574">
    <property type="gene designation" value="Sorbs2"/>
</dbReference>
<evidence type="ECO:0000313" key="2">
    <source>
        <dbReference type="MGI" id="MGI:1924574"/>
    </source>
</evidence>
<reference evidence="1 3" key="1">
    <citation type="journal article" date="2009" name="PLoS Biol.">
        <title>Lineage-specific biology revealed by a finished genome assembly of the mouse.</title>
        <authorList>
            <consortium name="Mouse Genome Sequencing Consortium"/>
            <person name="Church D.M."/>
            <person name="Goodstadt L."/>
            <person name="Hillier L.W."/>
            <person name="Zody M.C."/>
            <person name="Goldstein S."/>
            <person name="She X."/>
            <person name="Bult C.J."/>
            <person name="Agarwala R."/>
            <person name="Cherry J.L."/>
            <person name="DiCuccio M."/>
            <person name="Hlavina W."/>
            <person name="Kapustin Y."/>
            <person name="Meric P."/>
            <person name="Maglott D."/>
            <person name="Birtle Z."/>
            <person name="Marques A.C."/>
            <person name="Graves T."/>
            <person name="Zhou S."/>
            <person name="Teague B."/>
            <person name="Potamousis K."/>
            <person name="Churas C."/>
            <person name="Place M."/>
            <person name="Herschleb J."/>
            <person name="Runnheim R."/>
            <person name="Forrest D."/>
            <person name="Amos-Landgraf J."/>
            <person name="Schwartz D.C."/>
            <person name="Cheng Z."/>
            <person name="Lindblad-Toh K."/>
            <person name="Eichler E.E."/>
            <person name="Ponting C.P."/>
        </authorList>
    </citation>
    <scope>NUCLEOTIDE SEQUENCE [LARGE SCALE GENOMIC DNA]</scope>
    <source>
        <strain evidence="1 3">C57BL/6J</strain>
    </source>
</reference>
<dbReference type="Bgee" id="ENSMUSG00000031626">
    <property type="expression patterns" value="Expressed in otolith organ and 250 other cell types or tissues"/>
</dbReference>
<dbReference type="AlphaFoldDB" id="A0A1B0GSU3"/>
<dbReference type="VEuPathDB" id="HostDB:ENSMUSG00000031626"/>
<name>A0A1B0GSU3_MOUSE</name>
<dbReference type="Ensembl" id="ENSMUST00000211095.2">
    <property type="protein sequence ID" value="ENSMUSP00000148072.2"/>
    <property type="gene ID" value="ENSMUSG00000031626.19"/>
</dbReference>
<dbReference type="ExpressionAtlas" id="A0A1B0GSU3">
    <property type="expression patterns" value="baseline and differential"/>
</dbReference>
<gene>
    <name evidence="1 2" type="primary">Sorbs2</name>
</gene>
<accession>A0A1B0GSU3</accession>
<sequence>MNTEPDHYQWQLWWRRESSELLSEAILPFCILPPSLAELQHYHAARQVS</sequence>
<organism evidence="1 3">
    <name type="scientific">Mus musculus</name>
    <name type="common">Mouse</name>
    <dbReference type="NCBI Taxonomy" id="10090"/>
    <lineage>
        <taxon>Eukaryota</taxon>
        <taxon>Metazoa</taxon>
        <taxon>Chordata</taxon>
        <taxon>Craniata</taxon>
        <taxon>Vertebrata</taxon>
        <taxon>Euteleostomi</taxon>
        <taxon>Mammalia</taxon>
        <taxon>Eutheria</taxon>
        <taxon>Euarchontoglires</taxon>
        <taxon>Glires</taxon>
        <taxon>Rodentia</taxon>
        <taxon>Myomorpha</taxon>
        <taxon>Muroidea</taxon>
        <taxon>Muridae</taxon>
        <taxon>Murinae</taxon>
        <taxon>Mus</taxon>
        <taxon>Mus</taxon>
    </lineage>
</organism>
<reference evidence="1" key="3">
    <citation type="submission" date="2025-08" db="UniProtKB">
        <authorList>
            <consortium name="Ensembl"/>
        </authorList>
    </citation>
    <scope>IDENTIFICATION</scope>
    <source>
        <strain evidence="1">C57BL/6J</strain>
    </source>
</reference>
<evidence type="ECO:0000313" key="3">
    <source>
        <dbReference type="Proteomes" id="UP000000589"/>
    </source>
</evidence>
<keyword evidence="3" id="KW-1185">Reference proteome</keyword>
<protein>
    <submittedName>
        <fullName evidence="1">Sorbin and SH3 domain containing 2</fullName>
    </submittedName>
</protein>
<evidence type="ECO:0000313" key="1">
    <source>
        <dbReference type="Ensembl" id="ENSMUSP00000148072.2"/>
    </source>
</evidence>
<proteinExistence type="predicted"/>
<dbReference type="Antibodypedia" id="28990">
    <property type="antibodies" value="113 antibodies from 25 providers"/>
</dbReference>
<dbReference type="SMR" id="A0A1B0GSU3"/>
<dbReference type="GeneTree" id="ENSGT00940000157056"/>
<dbReference type="AGR" id="MGI:1924574"/>
<reference evidence="1" key="4">
    <citation type="submission" date="2025-09" db="UniProtKB">
        <authorList>
            <consortium name="Ensembl"/>
        </authorList>
    </citation>
    <scope>IDENTIFICATION</scope>
    <source>
        <strain evidence="1">C57BL/6J</strain>
    </source>
</reference>